<dbReference type="Proteomes" id="UP000002640">
    <property type="component" value="Unassembled WGS sequence"/>
</dbReference>
<reference evidence="1 2" key="1">
    <citation type="journal article" date="2006" name="Science">
        <title>Phytophthora genome sequences uncover evolutionary origins and mechanisms of pathogenesis.</title>
        <authorList>
            <person name="Tyler B.M."/>
            <person name="Tripathy S."/>
            <person name="Zhang X."/>
            <person name="Dehal P."/>
            <person name="Jiang R.H."/>
            <person name="Aerts A."/>
            <person name="Arredondo F.D."/>
            <person name="Baxter L."/>
            <person name="Bensasson D."/>
            <person name="Beynon J.L."/>
            <person name="Chapman J."/>
            <person name="Damasceno C.M."/>
            <person name="Dorrance A.E."/>
            <person name="Dou D."/>
            <person name="Dickerman A.W."/>
            <person name="Dubchak I.L."/>
            <person name="Garbelotto M."/>
            <person name="Gijzen M."/>
            <person name="Gordon S.G."/>
            <person name="Govers F."/>
            <person name="Grunwald N.J."/>
            <person name="Huang W."/>
            <person name="Ivors K.L."/>
            <person name="Jones R.W."/>
            <person name="Kamoun S."/>
            <person name="Krampis K."/>
            <person name="Lamour K.H."/>
            <person name="Lee M.K."/>
            <person name="McDonald W.H."/>
            <person name="Medina M."/>
            <person name="Meijer H.J."/>
            <person name="Nordberg E.K."/>
            <person name="Maclean D.J."/>
            <person name="Ospina-Giraldo M.D."/>
            <person name="Morris P.F."/>
            <person name="Phuntumart V."/>
            <person name="Putnam N.H."/>
            <person name="Rash S."/>
            <person name="Rose J.K."/>
            <person name="Sakihama Y."/>
            <person name="Salamov A.A."/>
            <person name="Savidor A."/>
            <person name="Scheuring C.F."/>
            <person name="Smith B.M."/>
            <person name="Sobral B.W."/>
            <person name="Terry A."/>
            <person name="Torto-Alalibo T.A."/>
            <person name="Win J."/>
            <person name="Xu Z."/>
            <person name="Zhang H."/>
            <person name="Grigoriev I.V."/>
            <person name="Rokhsar D.S."/>
            <person name="Boore J.L."/>
        </authorList>
    </citation>
    <scope>NUCLEOTIDE SEQUENCE [LARGE SCALE GENOMIC DNA]</scope>
    <source>
        <strain evidence="1 2">P6497</strain>
    </source>
</reference>
<dbReference type="AlphaFoldDB" id="G4ZBV6"/>
<dbReference type="RefSeq" id="XP_009524027.1">
    <property type="nucleotide sequence ID" value="XM_009525732.1"/>
</dbReference>
<gene>
    <name evidence="1" type="ORF">PHYSODRAFT_329290</name>
</gene>
<sequence>MKTYFSPSSTVTLSILVGCAQGHGYCSKPQATFKPGEVYTNYVGITSASINKGFDGGVYNHEPMLDSVVPGCGNSDDTAVAVDVSGYTDMWWQNNEYQEGFLESRHRRMPLSDLYVIAGMYVVGRLLLTPAGGPGDDITIDKGTSRLNEGNFVLLLFTLAAVDARAH</sequence>
<name>G4ZBV6_PHYSP</name>
<evidence type="ECO:0000313" key="2">
    <source>
        <dbReference type="Proteomes" id="UP000002640"/>
    </source>
</evidence>
<keyword evidence="2" id="KW-1185">Reference proteome</keyword>
<evidence type="ECO:0000313" key="1">
    <source>
        <dbReference type="EMBL" id="EGZ21310.1"/>
    </source>
</evidence>
<proteinExistence type="predicted"/>
<dbReference type="InParanoid" id="G4ZBV6"/>
<protein>
    <submittedName>
        <fullName evidence="1">Uncharacterized protein</fullName>
    </submittedName>
</protein>
<dbReference type="EMBL" id="JH159153">
    <property type="protein sequence ID" value="EGZ21310.1"/>
    <property type="molecule type" value="Genomic_DNA"/>
</dbReference>
<dbReference type="OMA" id="PSHTIWL"/>
<dbReference type="GeneID" id="20645924"/>
<organism evidence="1 2">
    <name type="scientific">Phytophthora sojae (strain P6497)</name>
    <name type="common">Soybean stem and root rot agent</name>
    <name type="synonym">Phytophthora megasperma f. sp. glycines</name>
    <dbReference type="NCBI Taxonomy" id="1094619"/>
    <lineage>
        <taxon>Eukaryota</taxon>
        <taxon>Sar</taxon>
        <taxon>Stramenopiles</taxon>
        <taxon>Oomycota</taxon>
        <taxon>Peronosporomycetes</taxon>
        <taxon>Peronosporales</taxon>
        <taxon>Peronosporaceae</taxon>
        <taxon>Phytophthora</taxon>
    </lineage>
</organism>
<dbReference type="KEGG" id="psoj:PHYSODRAFT_329290"/>
<accession>G4ZBV6</accession>
<dbReference type="PROSITE" id="PS51257">
    <property type="entry name" value="PROKAR_LIPOPROTEIN"/>
    <property type="match status" value="1"/>
</dbReference>